<reference evidence="2" key="1">
    <citation type="journal article" date="2022" name="Int. J. Mol. Sci.">
        <title>Draft Genome of Tanacetum Coccineum: Genomic Comparison of Closely Related Tanacetum-Family Plants.</title>
        <authorList>
            <person name="Yamashiro T."/>
            <person name="Shiraishi A."/>
            <person name="Nakayama K."/>
            <person name="Satake H."/>
        </authorList>
    </citation>
    <scope>NUCLEOTIDE SEQUENCE</scope>
</reference>
<dbReference type="EMBL" id="BQNB010014819">
    <property type="protein sequence ID" value="GJT32767.1"/>
    <property type="molecule type" value="Genomic_DNA"/>
</dbReference>
<evidence type="ECO:0000313" key="3">
    <source>
        <dbReference type="Proteomes" id="UP001151760"/>
    </source>
</evidence>
<proteinExistence type="predicted"/>
<reference evidence="2" key="2">
    <citation type="submission" date="2022-01" db="EMBL/GenBank/DDBJ databases">
        <authorList>
            <person name="Yamashiro T."/>
            <person name="Shiraishi A."/>
            <person name="Satake H."/>
            <person name="Nakayama K."/>
        </authorList>
    </citation>
    <scope>NUCLEOTIDE SEQUENCE</scope>
</reference>
<keyword evidence="3" id="KW-1185">Reference proteome</keyword>
<organism evidence="2 3">
    <name type="scientific">Tanacetum coccineum</name>
    <dbReference type="NCBI Taxonomy" id="301880"/>
    <lineage>
        <taxon>Eukaryota</taxon>
        <taxon>Viridiplantae</taxon>
        <taxon>Streptophyta</taxon>
        <taxon>Embryophyta</taxon>
        <taxon>Tracheophyta</taxon>
        <taxon>Spermatophyta</taxon>
        <taxon>Magnoliopsida</taxon>
        <taxon>eudicotyledons</taxon>
        <taxon>Gunneridae</taxon>
        <taxon>Pentapetalae</taxon>
        <taxon>asterids</taxon>
        <taxon>campanulids</taxon>
        <taxon>Asterales</taxon>
        <taxon>Asteraceae</taxon>
        <taxon>Asteroideae</taxon>
        <taxon>Anthemideae</taxon>
        <taxon>Anthemidinae</taxon>
        <taxon>Tanacetum</taxon>
    </lineage>
</organism>
<feature type="compositionally biased region" description="Basic and acidic residues" evidence="1">
    <location>
        <begin position="15"/>
        <end position="24"/>
    </location>
</feature>
<comment type="caution">
    <text evidence="2">The sequence shown here is derived from an EMBL/GenBank/DDBJ whole genome shotgun (WGS) entry which is preliminary data.</text>
</comment>
<evidence type="ECO:0000256" key="1">
    <source>
        <dbReference type="SAM" id="MobiDB-lite"/>
    </source>
</evidence>
<name>A0ABQ5D1U6_9ASTR</name>
<feature type="region of interest" description="Disordered" evidence="1">
    <location>
        <begin position="1"/>
        <end position="27"/>
    </location>
</feature>
<dbReference type="Proteomes" id="UP001151760">
    <property type="component" value="Unassembled WGS sequence"/>
</dbReference>
<gene>
    <name evidence="2" type="ORF">Tco_0923186</name>
</gene>
<sequence length="124" mass="14473">MYGMETCEPATDTPMVEKSKHDDDLQGNVVDPTRYRGMIGTLMYLTSIIMEYLVNISQRRAFWSLNEDILKINVLTTNTPYPSRKIRCICACTHQRPRMEHDQNAVSREAPYTPYWRCRSKYSG</sequence>
<accession>A0ABQ5D1U6</accession>
<evidence type="ECO:0000313" key="2">
    <source>
        <dbReference type="EMBL" id="GJT32767.1"/>
    </source>
</evidence>
<protein>
    <submittedName>
        <fullName evidence="2">Uncharacterized protein</fullName>
    </submittedName>
</protein>